<accession>A0A8J3R2B0</accession>
<dbReference type="PANTHER" id="PTHR43132">
    <property type="entry name" value="ARSENICAL RESISTANCE OPERON REPRESSOR ARSR-RELATED"/>
    <property type="match status" value="1"/>
</dbReference>
<dbReference type="Gene3D" id="1.10.10.10">
    <property type="entry name" value="Winged helix-like DNA-binding domain superfamily/Winged helix DNA-binding domain"/>
    <property type="match status" value="1"/>
</dbReference>
<keyword evidence="6" id="KW-1185">Reference proteome</keyword>
<dbReference type="SMART" id="SM00418">
    <property type="entry name" value="HTH_ARSR"/>
    <property type="match status" value="1"/>
</dbReference>
<comment type="caution">
    <text evidence="5">The sequence shown here is derived from an EMBL/GenBank/DDBJ whole genome shotgun (WGS) entry which is preliminary data.</text>
</comment>
<dbReference type="RefSeq" id="WP_203923903.1">
    <property type="nucleotide sequence ID" value="NZ_BONZ01000098.1"/>
</dbReference>
<name>A0A8J3R2B0_9ACTN</name>
<reference evidence="5" key="1">
    <citation type="submission" date="2021-01" db="EMBL/GenBank/DDBJ databases">
        <title>Whole genome shotgun sequence of Rugosimonospora africana NBRC 104875.</title>
        <authorList>
            <person name="Komaki H."/>
            <person name="Tamura T."/>
        </authorList>
    </citation>
    <scope>NUCLEOTIDE SEQUENCE</scope>
    <source>
        <strain evidence="5">NBRC 104875</strain>
    </source>
</reference>
<dbReference type="EMBL" id="BONZ01000098">
    <property type="protein sequence ID" value="GIH20474.1"/>
    <property type="molecule type" value="Genomic_DNA"/>
</dbReference>
<dbReference type="GO" id="GO:0003700">
    <property type="term" value="F:DNA-binding transcription factor activity"/>
    <property type="evidence" value="ECO:0007669"/>
    <property type="project" value="InterPro"/>
</dbReference>
<dbReference type="InterPro" id="IPR051011">
    <property type="entry name" value="Metal_resp_trans_reg"/>
</dbReference>
<dbReference type="Proteomes" id="UP000642748">
    <property type="component" value="Unassembled WGS sequence"/>
</dbReference>
<dbReference type="AlphaFoldDB" id="A0A8J3R2B0"/>
<feature type="domain" description="HTH arsR-type" evidence="4">
    <location>
        <begin position="259"/>
        <end position="330"/>
    </location>
</feature>
<dbReference type="PANTHER" id="PTHR43132:SF8">
    <property type="entry name" value="HTH-TYPE TRANSCRIPTIONAL REGULATOR KMTR"/>
    <property type="match status" value="1"/>
</dbReference>
<dbReference type="GO" id="GO:0003677">
    <property type="term" value="F:DNA binding"/>
    <property type="evidence" value="ECO:0007669"/>
    <property type="project" value="UniProtKB-KW"/>
</dbReference>
<dbReference type="InterPro" id="IPR001845">
    <property type="entry name" value="HTH_ArsR_DNA-bd_dom"/>
</dbReference>
<evidence type="ECO:0000256" key="3">
    <source>
        <dbReference type="ARBA" id="ARBA00023163"/>
    </source>
</evidence>
<evidence type="ECO:0000256" key="2">
    <source>
        <dbReference type="ARBA" id="ARBA00023125"/>
    </source>
</evidence>
<dbReference type="InterPro" id="IPR036390">
    <property type="entry name" value="WH_DNA-bd_sf"/>
</dbReference>
<dbReference type="Pfam" id="PF01022">
    <property type="entry name" value="HTH_5"/>
    <property type="match status" value="1"/>
</dbReference>
<evidence type="ECO:0000256" key="1">
    <source>
        <dbReference type="ARBA" id="ARBA00023015"/>
    </source>
</evidence>
<gene>
    <name evidence="5" type="ORF">Raf01_86460</name>
</gene>
<sequence>MLLIRLSADDIALTRFAVSPLGETVAAARLLLASGTHAVHLSWIRWARAELARDPIDLGLIAAMFARPHVRPHFLTPAPDTRMPDFDDELDELRRTRAADVRASMTRTFGRPGDLPAPLRPLYDDPDRELPRLADDLRSLWTRLIAPHWPRIARVLDADIAHRGRRLADLGIGGLAPELDPSMSWTADGLALLPWVSPDCELRASEGGLVLMPSVFGWPTTKVKMSTTTYTTLRYPARGVGGLWEHQARPPVATAPLTRLLGRPRATILYRLATPGSPADLARDLRVTPSAVSQHLAALLAARLVARERRGRTVLYLRTPLADALCEPDPAGARPVP</sequence>
<evidence type="ECO:0000313" key="6">
    <source>
        <dbReference type="Proteomes" id="UP000642748"/>
    </source>
</evidence>
<evidence type="ECO:0000313" key="5">
    <source>
        <dbReference type="EMBL" id="GIH20474.1"/>
    </source>
</evidence>
<keyword evidence="1" id="KW-0805">Transcription regulation</keyword>
<proteinExistence type="predicted"/>
<keyword evidence="3" id="KW-0804">Transcription</keyword>
<organism evidence="5 6">
    <name type="scientific">Rugosimonospora africana</name>
    <dbReference type="NCBI Taxonomy" id="556532"/>
    <lineage>
        <taxon>Bacteria</taxon>
        <taxon>Bacillati</taxon>
        <taxon>Actinomycetota</taxon>
        <taxon>Actinomycetes</taxon>
        <taxon>Micromonosporales</taxon>
        <taxon>Micromonosporaceae</taxon>
        <taxon>Rugosimonospora</taxon>
    </lineage>
</organism>
<evidence type="ECO:0000259" key="4">
    <source>
        <dbReference type="SMART" id="SM00418"/>
    </source>
</evidence>
<keyword evidence="2" id="KW-0238">DNA-binding</keyword>
<protein>
    <submittedName>
        <fullName evidence="5">ArsR family transcriptional regulator</fullName>
    </submittedName>
</protein>
<dbReference type="InterPro" id="IPR036388">
    <property type="entry name" value="WH-like_DNA-bd_sf"/>
</dbReference>
<dbReference type="SUPFAM" id="SSF46785">
    <property type="entry name" value="Winged helix' DNA-binding domain"/>
    <property type="match status" value="1"/>
</dbReference>